<dbReference type="GO" id="GO:0046872">
    <property type="term" value="F:metal ion binding"/>
    <property type="evidence" value="ECO:0007669"/>
    <property type="project" value="UniProtKB-UniRule"/>
</dbReference>
<dbReference type="AlphaFoldDB" id="A0A6U9ZFW8"/>
<dbReference type="PANTHER" id="PTHR12260:SF6">
    <property type="entry name" value="DAMAGE-CONTROL PHOSPHATASE ARMT1"/>
    <property type="match status" value="1"/>
</dbReference>
<evidence type="ECO:0000256" key="7">
    <source>
        <dbReference type="RuleBase" id="RU367030"/>
    </source>
</evidence>
<accession>A0A6U9ZFW8</accession>
<dbReference type="InterPro" id="IPR002791">
    <property type="entry name" value="ARMT1-like_metal-bd"/>
</dbReference>
<name>A0A6U9ZFW8_9STRA</name>
<evidence type="ECO:0000256" key="4">
    <source>
        <dbReference type="ARBA" id="ARBA00022801"/>
    </source>
</evidence>
<evidence type="ECO:0000313" key="10">
    <source>
        <dbReference type="EMBL" id="CAE0719045.1"/>
    </source>
</evidence>
<sequence>MIQRSAGKVRSSISISASALLILSLFAIATQILHSPTTASAWTTPRTISSQFRSYSRSSIASTSTSAIKMADSSAAAGSKPKPKLPIPDPVFSATPGTFAYDTMSRRVDQEILQRTFDDNKDVWETTEFKDVLERFNTLRYELQHAGDTKLALPLEPPTGCSEARRTEWEEWKQIMDPFVSKGDTWLTAPWMVAEFYVYRRLLVDVIQYWDENNRDSSGKNPGYLYDPFIKQKRAGLVSSVASAEGVLGKINNLVASDEDSIDQGTRLAASIALWGNKMDLSLWPADTKTATQDIFSAILDKATEGLLHDDSSLLVEHFEKLKAQGGGNIDIIVDNAGFELITDLSLAQYLVESGIAKCVTFQLKSHPTFVSDAMESDLLEHVNHFAELPDDQGAYPNVKLSGSKWQEYLKDGRWKCTENNFWVQGFSMWDMTEPLWSDMHERCDLAFVKGDANYRRLLGDCTWDVSEASFQDVVGHYFPCPVTALRTLKAEVGCGMEADQVERAGKLDPNWQTNGRFGVLQFGTGC</sequence>
<keyword evidence="5 7" id="KW-0464">Manganese</keyword>
<proteinExistence type="inferred from homology"/>
<dbReference type="EMBL" id="HBIX01016302">
    <property type="protein sequence ID" value="CAE0719045.1"/>
    <property type="molecule type" value="Transcribed_RNA"/>
</dbReference>
<evidence type="ECO:0000313" key="11">
    <source>
        <dbReference type="EMBL" id="CAE0719046.1"/>
    </source>
</evidence>
<dbReference type="GO" id="GO:0006974">
    <property type="term" value="P:DNA damage response"/>
    <property type="evidence" value="ECO:0007669"/>
    <property type="project" value="TreeGrafter"/>
</dbReference>
<evidence type="ECO:0000256" key="5">
    <source>
        <dbReference type="ARBA" id="ARBA00023211"/>
    </source>
</evidence>
<dbReference type="GO" id="GO:0005634">
    <property type="term" value="C:nucleus"/>
    <property type="evidence" value="ECO:0007669"/>
    <property type="project" value="TreeGrafter"/>
</dbReference>
<protein>
    <recommendedName>
        <fullName evidence="7">Sugar phosphate phosphatase</fullName>
        <ecNumber evidence="7">3.1.3.-</ecNumber>
    </recommendedName>
</protein>
<evidence type="ECO:0000313" key="9">
    <source>
        <dbReference type="EMBL" id="CAE0719043.1"/>
    </source>
</evidence>
<dbReference type="Gene3D" id="3.40.50.10880">
    <property type="entry name" value="Uncharacterised protein PF01937, DUF89, domain 3"/>
    <property type="match status" value="1"/>
</dbReference>
<dbReference type="EC" id="3.1.3.-" evidence="7"/>
<dbReference type="Pfam" id="PF01937">
    <property type="entry name" value="ARMT1-like_dom"/>
    <property type="match status" value="1"/>
</dbReference>
<dbReference type="InterPro" id="IPR039763">
    <property type="entry name" value="ARMT1"/>
</dbReference>
<dbReference type="EMBL" id="HBIX01016300">
    <property type="protein sequence ID" value="CAE0719043.1"/>
    <property type="molecule type" value="Transcribed_RNA"/>
</dbReference>
<comment type="similarity">
    <text evidence="2 7">Belongs to the damage-control phosphatase family. Sugar phosphate phosphatase III subfamily.</text>
</comment>
<dbReference type="InterPro" id="IPR036075">
    <property type="entry name" value="ARMT-1-like_metal-bd_sf"/>
</dbReference>
<evidence type="ECO:0000313" key="12">
    <source>
        <dbReference type="EMBL" id="CAE0719050.1"/>
    </source>
</evidence>
<keyword evidence="3 7" id="KW-0479">Metal-binding</keyword>
<organism evidence="12">
    <name type="scientific">Pseudo-nitzschia australis</name>
    <dbReference type="NCBI Taxonomy" id="44445"/>
    <lineage>
        <taxon>Eukaryota</taxon>
        <taxon>Sar</taxon>
        <taxon>Stramenopiles</taxon>
        <taxon>Ochrophyta</taxon>
        <taxon>Bacillariophyta</taxon>
        <taxon>Bacillariophyceae</taxon>
        <taxon>Bacillariophycidae</taxon>
        <taxon>Bacillariales</taxon>
        <taxon>Bacillariaceae</taxon>
        <taxon>Pseudo-nitzschia</taxon>
    </lineage>
</organism>
<comment type="catalytic activity">
    <reaction evidence="1 7">
        <text>beta-D-fructose 1-phosphate + H2O = D-fructose + phosphate</text>
        <dbReference type="Rhea" id="RHEA:35603"/>
        <dbReference type="ChEBI" id="CHEBI:15377"/>
        <dbReference type="ChEBI" id="CHEBI:37721"/>
        <dbReference type="ChEBI" id="CHEBI:43474"/>
        <dbReference type="ChEBI" id="CHEBI:138881"/>
    </reaction>
</comment>
<feature type="domain" description="Damage-control phosphatase ARMT1-like metal-binding" evidence="8">
    <location>
        <begin position="112"/>
        <end position="502"/>
    </location>
</feature>
<comment type="domain">
    <text evidence="7">Subfamily III proteins have a conserved RTxK motif about 40-50 residues from the C-terminus; the threonine may be replaced by serine or cysteine.</text>
</comment>
<comment type="function">
    <text evidence="7">Metal-dependent phosphatase that shows phosphatase activity against several substrates, including fructose-1-phosphate and fructose-6-phosphate. Its preference for fructose-1-phosphate, a strong glycating agent that causes DNA damage rather than a canonical yeast metabolite, suggests a damage-control function in hexose phosphate metabolism.</text>
</comment>
<dbReference type="EMBL" id="HBIX01016303">
    <property type="protein sequence ID" value="CAE0719046.1"/>
    <property type="molecule type" value="Transcribed_RNA"/>
</dbReference>
<dbReference type="GO" id="GO:0016791">
    <property type="term" value="F:phosphatase activity"/>
    <property type="evidence" value="ECO:0007669"/>
    <property type="project" value="TreeGrafter"/>
</dbReference>
<evidence type="ECO:0000256" key="3">
    <source>
        <dbReference type="ARBA" id="ARBA00022723"/>
    </source>
</evidence>
<reference evidence="12" key="1">
    <citation type="submission" date="2021-01" db="EMBL/GenBank/DDBJ databases">
        <authorList>
            <person name="Corre E."/>
            <person name="Pelletier E."/>
            <person name="Niang G."/>
            <person name="Scheremetjew M."/>
            <person name="Finn R."/>
            <person name="Kale V."/>
            <person name="Holt S."/>
            <person name="Cochrane G."/>
            <person name="Meng A."/>
            <person name="Brown T."/>
            <person name="Cohen L."/>
        </authorList>
    </citation>
    <scope>NUCLEOTIDE SEQUENCE</scope>
    <source>
        <strain evidence="12">10249 10 AB</strain>
    </source>
</reference>
<evidence type="ECO:0000256" key="1">
    <source>
        <dbReference type="ARBA" id="ARBA00001326"/>
    </source>
</evidence>
<comment type="catalytic activity">
    <reaction evidence="6 7">
        <text>beta-D-fructose 6-phosphate = dihydroxyacetone + D-glyceraldehyde 3-phosphate</text>
        <dbReference type="Rhea" id="RHEA:28002"/>
        <dbReference type="ChEBI" id="CHEBI:16016"/>
        <dbReference type="ChEBI" id="CHEBI:57634"/>
        <dbReference type="ChEBI" id="CHEBI:59776"/>
    </reaction>
</comment>
<evidence type="ECO:0000259" key="8">
    <source>
        <dbReference type="Pfam" id="PF01937"/>
    </source>
</evidence>
<comment type="cofactor">
    <cofactor evidence="7">
        <name>Mn(2+)</name>
        <dbReference type="ChEBI" id="CHEBI:29035"/>
    </cofactor>
    <cofactor evidence="7">
        <name>Ni(2+)</name>
        <dbReference type="ChEBI" id="CHEBI:49786"/>
    </cofactor>
</comment>
<dbReference type="Gene3D" id="1.20.930.60">
    <property type="match status" value="1"/>
</dbReference>
<evidence type="ECO:0000256" key="2">
    <source>
        <dbReference type="ARBA" id="ARBA00009519"/>
    </source>
</evidence>
<dbReference type="SUPFAM" id="SSF111321">
    <property type="entry name" value="AF1104-like"/>
    <property type="match status" value="1"/>
</dbReference>
<evidence type="ECO:0000256" key="6">
    <source>
        <dbReference type="ARBA" id="ARBA00048809"/>
    </source>
</evidence>
<gene>
    <name evidence="9" type="ORF">PAUS00366_LOCUS11797</name>
    <name evidence="10" type="ORF">PAUS00366_LOCUS11799</name>
    <name evidence="11" type="ORF">PAUS00366_LOCUS11800</name>
    <name evidence="12" type="ORF">PAUS00366_LOCUS11804</name>
</gene>
<dbReference type="PANTHER" id="PTHR12260">
    <property type="entry name" value="DAMAGE-CONTROL PHOSPHATASE ARMT1"/>
    <property type="match status" value="1"/>
</dbReference>
<keyword evidence="4 7" id="KW-0378">Hydrolase</keyword>
<dbReference type="EMBL" id="HBIX01016310">
    <property type="protein sequence ID" value="CAE0719050.1"/>
    <property type="molecule type" value="Transcribed_RNA"/>
</dbReference>